<sequence>MVREIRFEGRFDPELFRDFAIARARLLAVEITDMSVSDHCFSVRLVGEEALLGMFEMACLLGPTGCIVTGMESLG</sequence>
<name>A0A1B6VL49_9PROT</name>
<evidence type="ECO:0008006" key="3">
    <source>
        <dbReference type="Google" id="ProtNLM"/>
    </source>
</evidence>
<organism evidence="1 2">
    <name type="scientific">Gluconobacter cerinus</name>
    <dbReference type="NCBI Taxonomy" id="38307"/>
    <lineage>
        <taxon>Bacteria</taxon>
        <taxon>Pseudomonadati</taxon>
        <taxon>Pseudomonadota</taxon>
        <taxon>Alphaproteobacteria</taxon>
        <taxon>Acetobacterales</taxon>
        <taxon>Acetobacteraceae</taxon>
        <taxon>Gluconobacter</taxon>
    </lineage>
</organism>
<dbReference type="PATRIC" id="fig|38307.3.peg.1782"/>
<reference evidence="1 2" key="1">
    <citation type="submission" date="2016-03" db="EMBL/GenBank/DDBJ databases">
        <title>Draft genome sequence of Gluconobacter cerinus strain CECT 9110.</title>
        <authorList>
            <person name="Sainz F."/>
            <person name="Mas A."/>
            <person name="Torija M.J."/>
        </authorList>
    </citation>
    <scope>NUCLEOTIDE SEQUENCE [LARGE SCALE GENOMIC DNA]</scope>
    <source>
        <strain evidence="1 2">CECT 9110</strain>
    </source>
</reference>
<evidence type="ECO:0000313" key="2">
    <source>
        <dbReference type="Proteomes" id="UP000077786"/>
    </source>
</evidence>
<proteinExistence type="predicted"/>
<comment type="caution">
    <text evidence="1">The sequence shown here is derived from an EMBL/GenBank/DDBJ whole genome shotgun (WGS) entry which is preliminary data.</text>
</comment>
<evidence type="ECO:0000313" key="1">
    <source>
        <dbReference type="EMBL" id="OAJ67687.1"/>
    </source>
</evidence>
<dbReference type="Proteomes" id="UP000077786">
    <property type="component" value="Unassembled WGS sequence"/>
</dbReference>
<accession>A0A1B6VL49</accession>
<gene>
    <name evidence="1" type="ORF">A0123_01729</name>
</gene>
<dbReference type="AlphaFoldDB" id="A0A1B6VL49"/>
<dbReference type="RefSeq" id="WP_046901951.1">
    <property type="nucleotide sequence ID" value="NZ_JBDNTQ010000001.1"/>
</dbReference>
<dbReference type="EMBL" id="LUTU01000007">
    <property type="protein sequence ID" value="OAJ67687.1"/>
    <property type="molecule type" value="Genomic_DNA"/>
</dbReference>
<dbReference type="OrthoDB" id="7774747at2"/>
<protein>
    <recommendedName>
        <fullName evidence="3">Acylphosphatase</fullName>
    </recommendedName>
</protein>